<dbReference type="Gene3D" id="3.40.109.10">
    <property type="entry name" value="NADH Oxidase"/>
    <property type="match status" value="1"/>
</dbReference>
<keyword evidence="3" id="KW-0285">Flavoprotein</keyword>
<evidence type="ECO:0000256" key="4">
    <source>
        <dbReference type="ARBA" id="ARBA00022643"/>
    </source>
</evidence>
<dbReference type="Pfam" id="PF00881">
    <property type="entry name" value="Nitroreductase"/>
    <property type="match status" value="1"/>
</dbReference>
<evidence type="ECO:0000256" key="7">
    <source>
        <dbReference type="ARBA" id="ARBA00023027"/>
    </source>
</evidence>
<evidence type="ECO:0000256" key="5">
    <source>
        <dbReference type="ARBA" id="ARBA00022857"/>
    </source>
</evidence>
<reference evidence="9 10" key="1">
    <citation type="submission" date="2021-01" db="EMBL/GenBank/DDBJ databases">
        <title>Identification of strong promoters based on the transcriptome of Brevibacillus choshinensis.</title>
        <authorList>
            <person name="Yao D."/>
            <person name="Zhang K."/>
            <person name="Wu J."/>
        </authorList>
    </citation>
    <scope>NUCLEOTIDE SEQUENCE [LARGE SCALE GENOMIC DNA]</scope>
    <source>
        <strain evidence="9 10">HPD31-SP3</strain>
    </source>
</reference>
<dbReference type="PANTHER" id="PTHR43821:SF1">
    <property type="entry name" value="NAD(P)H NITROREDUCTASE YDJA-RELATED"/>
    <property type="match status" value="1"/>
</dbReference>
<feature type="domain" description="Nitroreductase" evidence="8">
    <location>
        <begin position="7"/>
        <end position="165"/>
    </location>
</feature>
<comment type="cofactor">
    <cofactor evidence="1">
        <name>FMN</name>
        <dbReference type="ChEBI" id="CHEBI:58210"/>
    </cofactor>
</comment>
<dbReference type="PANTHER" id="PTHR43821">
    <property type="entry name" value="NAD(P)H NITROREDUCTASE YDJA-RELATED"/>
    <property type="match status" value="1"/>
</dbReference>
<evidence type="ECO:0000256" key="3">
    <source>
        <dbReference type="ARBA" id="ARBA00022630"/>
    </source>
</evidence>
<keyword evidence="4" id="KW-0288">FMN</keyword>
<organism evidence="9 10">
    <name type="scientific">Brevibacillus choshinensis</name>
    <dbReference type="NCBI Taxonomy" id="54911"/>
    <lineage>
        <taxon>Bacteria</taxon>
        <taxon>Bacillati</taxon>
        <taxon>Bacillota</taxon>
        <taxon>Bacilli</taxon>
        <taxon>Bacillales</taxon>
        <taxon>Paenibacillaceae</taxon>
        <taxon>Brevibacillus</taxon>
    </lineage>
</organism>
<keyword evidence="6" id="KW-0560">Oxidoreductase</keyword>
<keyword evidence="7" id="KW-0520">NAD</keyword>
<dbReference type="InterPro" id="IPR029479">
    <property type="entry name" value="Nitroreductase"/>
</dbReference>
<protein>
    <submittedName>
        <fullName evidence="9">Nitroreductase</fullName>
    </submittedName>
</protein>
<dbReference type="RefSeq" id="WP_203357712.1">
    <property type="nucleotide sequence ID" value="NZ_CP069127.1"/>
</dbReference>
<comment type="similarity">
    <text evidence="2">Belongs to the nitroreductase family.</text>
</comment>
<evidence type="ECO:0000313" key="9">
    <source>
        <dbReference type="EMBL" id="QRG70747.1"/>
    </source>
</evidence>
<keyword evidence="5" id="KW-0521">NADP</keyword>
<keyword evidence="10" id="KW-1185">Reference proteome</keyword>
<dbReference type="CDD" id="cd02135">
    <property type="entry name" value="YdjA-like"/>
    <property type="match status" value="1"/>
</dbReference>
<dbReference type="InterPro" id="IPR026021">
    <property type="entry name" value="YdjA-like"/>
</dbReference>
<dbReference type="InterPro" id="IPR000415">
    <property type="entry name" value="Nitroreductase-like"/>
</dbReference>
<dbReference type="InterPro" id="IPR052530">
    <property type="entry name" value="NAD(P)H_nitroreductase"/>
</dbReference>
<dbReference type="Proteomes" id="UP000596248">
    <property type="component" value="Chromosome"/>
</dbReference>
<evidence type="ECO:0000256" key="2">
    <source>
        <dbReference type="ARBA" id="ARBA00007118"/>
    </source>
</evidence>
<sequence length="185" mass="20964">MSVMDLLKSRRAVRNYLPKEVETEKIQALLESAVLAPNDRLRQPWHFYVIRGEAKERFEAIAQEFLLERFPTKPHLVKESLAVLEKTPLVIVATADIIPGDEASSEDNEYAVCCAIHSMWLAAKELGLGMVWRTRGVGLVRDERLMKFLGSPENKKVVGTLFIGYPEAEVPATAREEVDKKTTWL</sequence>
<dbReference type="EMBL" id="CP069127">
    <property type="protein sequence ID" value="QRG70747.1"/>
    <property type="molecule type" value="Genomic_DNA"/>
</dbReference>
<accession>A0ABX7FY85</accession>
<evidence type="ECO:0000256" key="6">
    <source>
        <dbReference type="ARBA" id="ARBA00023002"/>
    </source>
</evidence>
<evidence type="ECO:0000259" key="8">
    <source>
        <dbReference type="Pfam" id="PF00881"/>
    </source>
</evidence>
<name>A0ABX7FY85_BRECH</name>
<evidence type="ECO:0000313" key="10">
    <source>
        <dbReference type="Proteomes" id="UP000596248"/>
    </source>
</evidence>
<evidence type="ECO:0000256" key="1">
    <source>
        <dbReference type="ARBA" id="ARBA00001917"/>
    </source>
</evidence>
<gene>
    <name evidence="9" type="ORF">JNE38_23455</name>
</gene>
<proteinExistence type="inferred from homology"/>
<dbReference type="SUPFAM" id="SSF55469">
    <property type="entry name" value="FMN-dependent nitroreductase-like"/>
    <property type="match status" value="1"/>
</dbReference>